<sequence>MNLKRNSNRSTSGLRITKWRVFEPHTPNRTAYATPSPAGATSATSMPLYASEPPSRYQYHPSHPTWPPPATTCSVILIRR</sequence>
<reference evidence="1" key="1">
    <citation type="journal article" date="2021" name="New Phytol.">
        <title>Evolutionary innovations through gain and loss of genes in the ectomycorrhizal Boletales.</title>
        <authorList>
            <person name="Wu G."/>
            <person name="Miyauchi S."/>
            <person name="Morin E."/>
            <person name="Kuo A."/>
            <person name="Drula E."/>
            <person name="Varga T."/>
            <person name="Kohler A."/>
            <person name="Feng B."/>
            <person name="Cao Y."/>
            <person name="Lipzen A."/>
            <person name="Daum C."/>
            <person name="Hundley H."/>
            <person name="Pangilinan J."/>
            <person name="Johnson J."/>
            <person name="Barry K."/>
            <person name="LaButti K."/>
            <person name="Ng V."/>
            <person name="Ahrendt S."/>
            <person name="Min B."/>
            <person name="Choi I.G."/>
            <person name="Park H."/>
            <person name="Plett J.M."/>
            <person name="Magnuson J."/>
            <person name="Spatafora J.W."/>
            <person name="Nagy L.G."/>
            <person name="Henrissat B."/>
            <person name="Grigoriev I.V."/>
            <person name="Yang Z.L."/>
            <person name="Xu J."/>
            <person name="Martin F.M."/>
        </authorList>
    </citation>
    <scope>NUCLEOTIDE SEQUENCE</scope>
    <source>
        <strain evidence="1">KUC20120723A-06</strain>
    </source>
</reference>
<dbReference type="EMBL" id="MU266617">
    <property type="protein sequence ID" value="KAH7919932.1"/>
    <property type="molecule type" value="Genomic_DNA"/>
</dbReference>
<evidence type="ECO:0000313" key="1">
    <source>
        <dbReference type="EMBL" id="KAH7919932.1"/>
    </source>
</evidence>
<evidence type="ECO:0000313" key="2">
    <source>
        <dbReference type="Proteomes" id="UP000790709"/>
    </source>
</evidence>
<dbReference type="Proteomes" id="UP000790709">
    <property type="component" value="Unassembled WGS sequence"/>
</dbReference>
<name>A0ACB8B3H7_9AGAM</name>
<gene>
    <name evidence="1" type="ORF">BV22DRAFT_835381</name>
</gene>
<comment type="caution">
    <text evidence="1">The sequence shown here is derived from an EMBL/GenBank/DDBJ whole genome shotgun (WGS) entry which is preliminary data.</text>
</comment>
<organism evidence="1 2">
    <name type="scientific">Leucogyrophana mollusca</name>
    <dbReference type="NCBI Taxonomy" id="85980"/>
    <lineage>
        <taxon>Eukaryota</taxon>
        <taxon>Fungi</taxon>
        <taxon>Dikarya</taxon>
        <taxon>Basidiomycota</taxon>
        <taxon>Agaricomycotina</taxon>
        <taxon>Agaricomycetes</taxon>
        <taxon>Agaricomycetidae</taxon>
        <taxon>Boletales</taxon>
        <taxon>Boletales incertae sedis</taxon>
        <taxon>Leucogyrophana</taxon>
    </lineage>
</organism>
<protein>
    <submittedName>
        <fullName evidence="1">Uncharacterized protein</fullName>
    </submittedName>
</protein>
<keyword evidence="2" id="KW-1185">Reference proteome</keyword>
<accession>A0ACB8B3H7</accession>
<proteinExistence type="predicted"/>